<reference evidence="2" key="1">
    <citation type="submission" date="2017-04" db="EMBL/GenBank/DDBJ databases">
        <title>Function of individual gut microbiota members based on whole genome sequencing of pure cultures obtained from chicken caecum.</title>
        <authorList>
            <person name="Medvecky M."/>
            <person name="Cejkova D."/>
            <person name="Polansky O."/>
            <person name="Karasova D."/>
            <person name="Kubasova T."/>
            <person name="Cizek A."/>
            <person name="Rychlik I."/>
        </authorList>
    </citation>
    <scope>NUCLEOTIDE SEQUENCE [LARGE SCALE GENOMIC DNA]</scope>
    <source>
        <strain evidence="2">An144</strain>
    </source>
</reference>
<sequence length="84" mass="9817">METKDPTEIKQTQPKVTDNHWQVENHILCDDCQDELVFIMKSGKEEFALGLKTVIQCLSIAQNELSVPPLPDDWWDEVYNRHFS</sequence>
<comment type="caution">
    <text evidence="1">The sequence shown here is derived from an EMBL/GenBank/DDBJ whole genome shotgun (WGS) entry which is preliminary data.</text>
</comment>
<name>A0A1Y4QXR8_9ENTE</name>
<evidence type="ECO:0000313" key="2">
    <source>
        <dbReference type="Proteomes" id="UP000196074"/>
    </source>
</evidence>
<protein>
    <submittedName>
        <fullName evidence="1">Uncharacterized protein</fullName>
    </submittedName>
</protein>
<dbReference type="Proteomes" id="UP000196074">
    <property type="component" value="Unassembled WGS sequence"/>
</dbReference>
<evidence type="ECO:0000313" key="1">
    <source>
        <dbReference type="EMBL" id="OUQ10097.1"/>
    </source>
</evidence>
<gene>
    <name evidence="1" type="ORF">B5E88_07830</name>
</gene>
<accession>A0A1Y4QXR8</accession>
<dbReference type="AlphaFoldDB" id="A0A1Y4QXR8"/>
<dbReference type="RefSeq" id="WP_087215243.1">
    <property type="nucleotide sequence ID" value="NZ_NFLC01000013.1"/>
</dbReference>
<dbReference type="EMBL" id="NFLC01000013">
    <property type="protein sequence ID" value="OUQ10097.1"/>
    <property type="molecule type" value="Genomic_DNA"/>
</dbReference>
<proteinExistence type="predicted"/>
<organism evidence="1 2">
    <name type="scientific">Enterococcus cecorum</name>
    <dbReference type="NCBI Taxonomy" id="44008"/>
    <lineage>
        <taxon>Bacteria</taxon>
        <taxon>Bacillati</taxon>
        <taxon>Bacillota</taxon>
        <taxon>Bacilli</taxon>
        <taxon>Lactobacillales</taxon>
        <taxon>Enterococcaceae</taxon>
        <taxon>Enterococcus</taxon>
    </lineage>
</organism>